<evidence type="ECO:0000313" key="2">
    <source>
        <dbReference type="EMBL" id="GJM52232.1"/>
    </source>
</evidence>
<sequence length="235" mass="26777">MNLGLRKLSTRDLATLAERVITATKQSDVKEAKKHVFLEHLEKAYKEYSAVLSKTTYSGKGKSVAQADKERDVAFSSMKSFLTGYVKLPSAPFHEEALALNEIFKTYGVNISRLSYSEQTAQLNKLIDILDTPEHLEKMQKLSLETAFNEIKTTNDNFKSIIDEQAQANSELRETQSASVLRKDLEKALKRYLDLVTLMFDMEGWKTLYNKFNEFVKATKKPTNSKKETSIKENS</sequence>
<dbReference type="AlphaFoldDB" id="A0AAV5AZJ3"/>
<protein>
    <submittedName>
        <fullName evidence="1">Uncharacterized protein</fullName>
    </submittedName>
</protein>
<dbReference type="EMBL" id="BQKB01000009">
    <property type="protein sequence ID" value="GJM52232.1"/>
    <property type="molecule type" value="Genomic_DNA"/>
</dbReference>
<dbReference type="EMBL" id="BQKA01000036">
    <property type="protein sequence ID" value="GJM51047.1"/>
    <property type="molecule type" value="Genomic_DNA"/>
</dbReference>
<dbReference type="Pfam" id="PF19775">
    <property type="entry name" value="DUF6261"/>
    <property type="match status" value="1"/>
</dbReference>
<dbReference type="Proteomes" id="UP001208692">
    <property type="component" value="Unassembled WGS sequence"/>
</dbReference>
<dbReference type="InterPro" id="IPR046228">
    <property type="entry name" value="DUF6261"/>
</dbReference>
<keyword evidence="4" id="KW-1185">Reference proteome</keyword>
<evidence type="ECO:0000313" key="1">
    <source>
        <dbReference type="EMBL" id="GJM51047.1"/>
    </source>
</evidence>
<name>A0AAV5AZJ3_9FLAO</name>
<comment type="caution">
    <text evidence="1">The sequence shown here is derived from an EMBL/GenBank/DDBJ whole genome shotgun (WGS) entry which is preliminary data.</text>
</comment>
<proteinExistence type="predicted"/>
<dbReference type="RefSeq" id="WP_264846478.1">
    <property type="nucleotide sequence ID" value="NZ_BPMA01000021.1"/>
</dbReference>
<accession>A0AAV5AZJ3</accession>
<gene>
    <name evidence="1" type="ORF">RCZ15_20200</name>
    <name evidence="2" type="ORF">RCZ16_05500</name>
</gene>
<dbReference type="Proteomes" id="UP001207736">
    <property type="component" value="Unassembled WGS sequence"/>
</dbReference>
<evidence type="ECO:0000313" key="3">
    <source>
        <dbReference type="Proteomes" id="UP001207736"/>
    </source>
</evidence>
<evidence type="ECO:0000313" key="4">
    <source>
        <dbReference type="Proteomes" id="UP001208692"/>
    </source>
</evidence>
<organism evidence="1 3">
    <name type="scientific">Capnocytophaga catalasegens</name>
    <dbReference type="NCBI Taxonomy" id="1004260"/>
    <lineage>
        <taxon>Bacteria</taxon>
        <taxon>Pseudomonadati</taxon>
        <taxon>Bacteroidota</taxon>
        <taxon>Flavobacteriia</taxon>
        <taxon>Flavobacteriales</taxon>
        <taxon>Flavobacteriaceae</taxon>
        <taxon>Capnocytophaga</taxon>
    </lineage>
</organism>
<reference evidence="1 4" key="1">
    <citation type="submission" date="2021-11" db="EMBL/GenBank/DDBJ databases">
        <title>Draft genome sequence of Capnocytophaga sp. strain KC07075 isolated from cat oral cavity.</title>
        <authorList>
            <person name="Suzuki M."/>
            <person name="Imaoka K."/>
            <person name="Kimura M."/>
            <person name="Morikawa S."/>
            <person name="Maeda K."/>
        </authorList>
    </citation>
    <scope>NUCLEOTIDE SEQUENCE</scope>
    <source>
        <strain evidence="1">KC07075</strain>
        <strain evidence="2 4">KC07079</strain>
    </source>
</reference>